<accession>A0ABY9KW55</accession>
<name>A0ABY9KW55_9BACI</name>
<dbReference type="RefSeq" id="WP_348028601.1">
    <property type="nucleotide sequence ID" value="NZ_CP129113.1"/>
</dbReference>
<organism evidence="2 3">
    <name type="scientific">Aciduricibacillus chroicocephali</name>
    <dbReference type="NCBI Taxonomy" id="3054939"/>
    <lineage>
        <taxon>Bacteria</taxon>
        <taxon>Bacillati</taxon>
        <taxon>Bacillota</taxon>
        <taxon>Bacilli</taxon>
        <taxon>Bacillales</taxon>
        <taxon>Bacillaceae</taxon>
        <taxon>Aciduricibacillus</taxon>
    </lineage>
</organism>
<evidence type="ECO:0000313" key="2">
    <source>
        <dbReference type="EMBL" id="WLV25001.1"/>
    </source>
</evidence>
<dbReference type="InterPro" id="IPR013022">
    <property type="entry name" value="Xyl_isomerase-like_TIM-brl"/>
</dbReference>
<dbReference type="GO" id="GO:0016853">
    <property type="term" value="F:isomerase activity"/>
    <property type="evidence" value="ECO:0007669"/>
    <property type="project" value="UniProtKB-KW"/>
</dbReference>
<keyword evidence="2" id="KW-0413">Isomerase</keyword>
<evidence type="ECO:0000259" key="1">
    <source>
        <dbReference type="Pfam" id="PF01261"/>
    </source>
</evidence>
<proteinExistence type="predicted"/>
<reference evidence="2" key="1">
    <citation type="submission" date="2023-06" db="EMBL/GenBank/DDBJ databases">
        <title>A Treasure from Seagulls: Isolation and Description of Aciduricobacillus qingdaonensis gen. nov., sp. nov., a Rare Obligately Uric Acid-utilizing Member in the Family Bacillaceae.</title>
        <authorList>
            <person name="Liu W."/>
            <person name="Wang B."/>
        </authorList>
    </citation>
    <scope>NUCLEOTIDE SEQUENCE</scope>
    <source>
        <strain evidence="2">44XB</strain>
    </source>
</reference>
<feature type="domain" description="Xylose isomerase-like TIM barrel" evidence="1">
    <location>
        <begin position="25"/>
        <end position="243"/>
    </location>
</feature>
<dbReference type="PANTHER" id="PTHR12110:SF53">
    <property type="entry name" value="BLR5974 PROTEIN"/>
    <property type="match status" value="1"/>
</dbReference>
<evidence type="ECO:0000313" key="3">
    <source>
        <dbReference type="Proteomes" id="UP001180087"/>
    </source>
</evidence>
<dbReference type="Proteomes" id="UP001180087">
    <property type="component" value="Chromosome"/>
</dbReference>
<dbReference type="InterPro" id="IPR050312">
    <property type="entry name" value="IolE/XylAMocC-like"/>
</dbReference>
<protein>
    <submittedName>
        <fullName evidence="2">Sugar phosphate isomerase/epimerase family protein</fullName>
    </submittedName>
</protein>
<dbReference type="Gene3D" id="3.20.20.150">
    <property type="entry name" value="Divalent-metal-dependent TIM barrel enzymes"/>
    <property type="match status" value="1"/>
</dbReference>
<keyword evidence="3" id="KW-1185">Reference proteome</keyword>
<dbReference type="Pfam" id="PF01261">
    <property type="entry name" value="AP_endonuc_2"/>
    <property type="match status" value="1"/>
</dbReference>
<gene>
    <name evidence="2" type="ORF">QR721_01820</name>
</gene>
<dbReference type="PANTHER" id="PTHR12110">
    <property type="entry name" value="HYDROXYPYRUVATE ISOMERASE"/>
    <property type="match status" value="1"/>
</dbReference>
<dbReference type="SUPFAM" id="SSF51658">
    <property type="entry name" value="Xylose isomerase-like"/>
    <property type="match status" value="1"/>
</dbReference>
<dbReference type="InterPro" id="IPR036237">
    <property type="entry name" value="Xyl_isomerase-like_sf"/>
</dbReference>
<dbReference type="EMBL" id="CP129113">
    <property type="protein sequence ID" value="WLV25001.1"/>
    <property type="molecule type" value="Genomic_DNA"/>
</dbReference>
<sequence>MKKGFSDAMFVPKWSTKKFLELSGKAGFDGVELNFRENGGDLTDDTTLADAREIADMAKSYGLEIPSITTSHHNVYAISAGDQKLRQRGIDIARKMMEFAAAMDCPVIQVVPGVPYVDTPYQKGYELAQEALRELGDEAKSLGVTIGLENVCNNFLHSPLEFSRFLNEINHPNVKFYLDNGNALKTGFPEHYMELMGDQLCCVHFKDYRIKSNDNVALLDGDIDWISQMEWLKKVNYDGYVINTPATPFTYCQERLVEQSAQDLKAVLGLLEKVENPS</sequence>